<dbReference type="STRING" id="927083.DB32_000490"/>
<dbReference type="Proteomes" id="UP000034883">
    <property type="component" value="Chromosome"/>
</dbReference>
<dbReference type="PROSITE" id="PS51257">
    <property type="entry name" value="PROKAR_LIPOPROTEIN"/>
    <property type="match status" value="1"/>
</dbReference>
<dbReference type="OrthoDB" id="5506532at2"/>
<keyword evidence="3" id="KW-0732">Signal</keyword>
<dbReference type="RefSeq" id="WP_053230789.1">
    <property type="nucleotide sequence ID" value="NZ_CP011125.1"/>
</dbReference>
<keyword evidence="1" id="KW-0802">TPR repeat</keyword>
<evidence type="ECO:0000256" key="2">
    <source>
        <dbReference type="SAM" id="MobiDB-lite"/>
    </source>
</evidence>
<proteinExistence type="predicted"/>
<feature type="signal peptide" evidence="3">
    <location>
        <begin position="1"/>
        <end position="29"/>
    </location>
</feature>
<dbReference type="KEGG" id="samy:DB32_000490"/>
<feature type="region of interest" description="Disordered" evidence="2">
    <location>
        <begin position="146"/>
        <end position="173"/>
    </location>
</feature>
<keyword evidence="5" id="KW-1185">Reference proteome</keyword>
<feature type="region of interest" description="Disordered" evidence="2">
    <location>
        <begin position="25"/>
        <end position="54"/>
    </location>
</feature>
<dbReference type="InterPro" id="IPR006311">
    <property type="entry name" value="TAT_signal"/>
</dbReference>
<evidence type="ECO:0000313" key="5">
    <source>
        <dbReference type="Proteomes" id="UP000034883"/>
    </source>
</evidence>
<name>A0A0F6YG22_9BACT</name>
<dbReference type="SUPFAM" id="SSF48452">
    <property type="entry name" value="TPR-like"/>
    <property type="match status" value="1"/>
</dbReference>
<dbReference type="PROSITE" id="PS50005">
    <property type="entry name" value="TPR"/>
    <property type="match status" value="1"/>
</dbReference>
<protein>
    <submittedName>
        <fullName evidence="4">Uncharacterized protein</fullName>
    </submittedName>
</protein>
<accession>A0A0F6YG22</accession>
<evidence type="ECO:0000313" key="4">
    <source>
        <dbReference type="EMBL" id="AKF03341.1"/>
    </source>
</evidence>
<dbReference type="PROSITE" id="PS51318">
    <property type="entry name" value="TAT"/>
    <property type="match status" value="1"/>
</dbReference>
<reference evidence="4 5" key="1">
    <citation type="submission" date="2015-03" db="EMBL/GenBank/DDBJ databases">
        <title>Genome assembly of Sandaracinus amylolyticus DSM 53668.</title>
        <authorList>
            <person name="Sharma G."/>
            <person name="Subramanian S."/>
        </authorList>
    </citation>
    <scope>NUCLEOTIDE SEQUENCE [LARGE SCALE GENOMIC DNA]</scope>
    <source>
        <strain evidence="4 5">DSM 53668</strain>
    </source>
</reference>
<dbReference type="EMBL" id="CP011125">
    <property type="protein sequence ID" value="AKF03341.1"/>
    <property type="molecule type" value="Genomic_DNA"/>
</dbReference>
<dbReference type="InterPro" id="IPR019734">
    <property type="entry name" value="TPR_rpt"/>
</dbReference>
<dbReference type="Gene3D" id="1.25.40.10">
    <property type="entry name" value="Tetratricopeptide repeat domain"/>
    <property type="match status" value="1"/>
</dbReference>
<evidence type="ECO:0000256" key="3">
    <source>
        <dbReference type="SAM" id="SignalP"/>
    </source>
</evidence>
<dbReference type="InterPro" id="IPR011990">
    <property type="entry name" value="TPR-like_helical_dom_sf"/>
</dbReference>
<evidence type="ECO:0000256" key="1">
    <source>
        <dbReference type="PROSITE-ProRule" id="PRU00339"/>
    </source>
</evidence>
<dbReference type="AlphaFoldDB" id="A0A0F6YG22"/>
<feature type="chain" id="PRO_5002512386" evidence="3">
    <location>
        <begin position="30"/>
        <end position="292"/>
    </location>
</feature>
<sequence length="292" mass="31015">MDRRRRGTLLASALIAAACALAPTTRASAQPPQGGGGGSESMSQATTTEGDMNDERARGAFRLGRQYYEQGRFADAASEFERAYGLSGRGQLLFNAYLAYRDARDDENAIRTLRGYLAQVEEIPDRALLEARLAALERGLAERREAEARAQAETDEARRQAEEARRQAEEAGRPRYREIPGETWPWIVMSGGGALIVAGIVTGAVALGERSALDEDCPLQLCPAGSDVEGRQSTIEALAITTDVLLVTGAAAAVTGLVLGLVLGPRTEAIETPPVSAACTGEGCFVAVRGDF</sequence>
<feature type="repeat" description="TPR" evidence="1">
    <location>
        <begin position="57"/>
        <end position="90"/>
    </location>
</feature>
<organism evidence="4 5">
    <name type="scientific">Sandaracinus amylolyticus</name>
    <dbReference type="NCBI Taxonomy" id="927083"/>
    <lineage>
        <taxon>Bacteria</taxon>
        <taxon>Pseudomonadati</taxon>
        <taxon>Myxococcota</taxon>
        <taxon>Polyangia</taxon>
        <taxon>Polyangiales</taxon>
        <taxon>Sandaracinaceae</taxon>
        <taxon>Sandaracinus</taxon>
    </lineage>
</organism>
<gene>
    <name evidence="4" type="ORF">DB32_000490</name>
</gene>
<feature type="compositionally biased region" description="Polar residues" evidence="2">
    <location>
        <begin position="40"/>
        <end position="50"/>
    </location>
</feature>